<evidence type="ECO:0000256" key="2">
    <source>
        <dbReference type="PROSITE-ProRule" id="PRU00047"/>
    </source>
</evidence>
<keyword evidence="1" id="KW-0519">Myristate</keyword>
<evidence type="ECO:0000256" key="1">
    <source>
        <dbReference type="ARBA" id="ARBA00022707"/>
    </source>
</evidence>
<name>A0A7K7XZJ4_9PASS</name>
<evidence type="ECO:0000313" key="6">
    <source>
        <dbReference type="Proteomes" id="UP000586926"/>
    </source>
</evidence>
<accession>A0A7K7XZJ4</accession>
<feature type="non-terminal residue" evidence="5">
    <location>
        <position position="1"/>
    </location>
</feature>
<organism evidence="5 6">
    <name type="scientific">Mohoua ochrocephala</name>
    <dbReference type="NCBI Taxonomy" id="874463"/>
    <lineage>
        <taxon>Eukaryota</taxon>
        <taxon>Metazoa</taxon>
        <taxon>Chordata</taxon>
        <taxon>Craniata</taxon>
        <taxon>Vertebrata</taxon>
        <taxon>Euteleostomi</taxon>
        <taxon>Archelosauria</taxon>
        <taxon>Archosauria</taxon>
        <taxon>Dinosauria</taxon>
        <taxon>Saurischia</taxon>
        <taxon>Theropoda</taxon>
        <taxon>Coelurosauria</taxon>
        <taxon>Aves</taxon>
        <taxon>Neognathae</taxon>
        <taxon>Neoaves</taxon>
        <taxon>Telluraves</taxon>
        <taxon>Australaves</taxon>
        <taxon>Passeriformes</taxon>
        <taxon>Meliphagoidea</taxon>
        <taxon>Acanthizidae</taxon>
        <taxon>Mohoua</taxon>
    </lineage>
</organism>
<keyword evidence="1" id="KW-0449">Lipoprotein</keyword>
<dbReference type="InterPro" id="IPR050195">
    <property type="entry name" value="Primate_lentivir_Gag_pol-like"/>
</dbReference>
<dbReference type="Proteomes" id="UP000586926">
    <property type="component" value="Unassembled WGS sequence"/>
</dbReference>
<comment type="caution">
    <text evidence="5">The sequence shown here is derived from an EMBL/GenBank/DDBJ whole genome shotgun (WGS) entry which is preliminary data.</text>
</comment>
<reference evidence="5 6" key="1">
    <citation type="submission" date="2019-09" db="EMBL/GenBank/DDBJ databases">
        <title>Bird 10,000 Genomes (B10K) Project - Family phase.</title>
        <authorList>
            <person name="Zhang G."/>
        </authorList>
    </citation>
    <scope>NUCLEOTIDE SEQUENCE [LARGE SCALE GENOMIC DNA]</scope>
    <source>
        <strain evidence="5">B10K-DU-030-22</strain>
        <tissue evidence="5">Blood</tissue>
    </source>
</reference>
<feature type="domain" description="CCHC-type" evidence="4">
    <location>
        <begin position="48"/>
        <end position="64"/>
    </location>
</feature>
<dbReference type="GO" id="GO:0008270">
    <property type="term" value="F:zinc ion binding"/>
    <property type="evidence" value="ECO:0007669"/>
    <property type="project" value="UniProtKB-KW"/>
</dbReference>
<feature type="non-terminal residue" evidence="5">
    <location>
        <position position="127"/>
    </location>
</feature>
<dbReference type="Pfam" id="PF14787">
    <property type="entry name" value="zf-CCHC_5"/>
    <property type="match status" value="1"/>
</dbReference>
<dbReference type="Pfam" id="PF00098">
    <property type="entry name" value="zf-CCHC"/>
    <property type="match status" value="1"/>
</dbReference>
<feature type="region of interest" description="Disordered" evidence="3">
    <location>
        <begin position="59"/>
        <end position="127"/>
    </location>
</feature>
<dbReference type="PROSITE" id="PS50158">
    <property type="entry name" value="ZF_CCHC"/>
    <property type="match status" value="1"/>
</dbReference>
<feature type="compositionally biased region" description="Polar residues" evidence="3">
    <location>
        <begin position="100"/>
        <end position="127"/>
    </location>
</feature>
<feature type="compositionally biased region" description="Basic and acidic residues" evidence="3">
    <location>
        <begin position="59"/>
        <end position="69"/>
    </location>
</feature>
<dbReference type="PANTHER" id="PTHR40389:SF2">
    <property type="entry name" value="ENDOGENOUS RETROVIRUS GROUP K MEMBER 24 GAG POLYPROTEIN-RELATED"/>
    <property type="match status" value="1"/>
</dbReference>
<keyword evidence="6" id="KW-1185">Reference proteome</keyword>
<dbReference type="AlphaFoldDB" id="A0A7K7XZJ4"/>
<dbReference type="InterPro" id="IPR036875">
    <property type="entry name" value="Znf_CCHC_sf"/>
</dbReference>
<keyword evidence="2" id="KW-0479">Metal-binding</keyword>
<dbReference type="SUPFAM" id="SSF57756">
    <property type="entry name" value="Retrovirus zinc finger-like domains"/>
    <property type="match status" value="2"/>
</dbReference>
<dbReference type="SMART" id="SM00343">
    <property type="entry name" value="ZnF_C2HC"/>
    <property type="match status" value="2"/>
</dbReference>
<keyword evidence="2" id="KW-0862">Zinc</keyword>
<gene>
    <name evidence="5" type="primary">Ervk5_0</name>
    <name evidence="5" type="ORF">MOHOCH_R14678</name>
</gene>
<protein>
    <submittedName>
        <fullName evidence="5">GAK5 protein</fullName>
    </submittedName>
</protein>
<dbReference type="Gene3D" id="4.10.60.10">
    <property type="entry name" value="Zinc finger, CCHC-type"/>
    <property type="match status" value="1"/>
</dbReference>
<sequence>LDLIRNRADVKLADYIKACANIGSEQYEAGLIATARPQQLQTARAAVKCFACREEGHVRKQCPEGEKTNKKPNKPCPHCQKGFHYSNQCRSKYDKDDNPLQKQGNSKKGTRSGAPQPNGTQFSQTPI</sequence>
<dbReference type="PANTHER" id="PTHR40389">
    <property type="entry name" value="ENDOGENOUS RETROVIRUS GROUP K MEMBER 24 GAG POLYPROTEIN-RELATED"/>
    <property type="match status" value="1"/>
</dbReference>
<keyword evidence="2" id="KW-0863">Zinc-finger</keyword>
<dbReference type="GO" id="GO:0003676">
    <property type="term" value="F:nucleic acid binding"/>
    <property type="evidence" value="ECO:0007669"/>
    <property type="project" value="InterPro"/>
</dbReference>
<evidence type="ECO:0000259" key="4">
    <source>
        <dbReference type="PROSITE" id="PS50158"/>
    </source>
</evidence>
<evidence type="ECO:0000256" key="3">
    <source>
        <dbReference type="SAM" id="MobiDB-lite"/>
    </source>
</evidence>
<dbReference type="EMBL" id="VZTA01029411">
    <property type="protein sequence ID" value="NXA70980.1"/>
    <property type="molecule type" value="Genomic_DNA"/>
</dbReference>
<evidence type="ECO:0000313" key="5">
    <source>
        <dbReference type="EMBL" id="NXA70980.1"/>
    </source>
</evidence>
<dbReference type="InterPro" id="IPR001878">
    <property type="entry name" value="Znf_CCHC"/>
</dbReference>
<proteinExistence type="predicted"/>